<protein>
    <submittedName>
        <fullName evidence="4">Phage tail tape measure protein</fullName>
    </submittedName>
</protein>
<comment type="caution">
    <text evidence="4">The sequence shown here is derived from an EMBL/GenBank/DDBJ whole genome shotgun (WGS) entry which is preliminary data.</text>
</comment>
<reference evidence="4 5" key="1">
    <citation type="submission" date="2020-01" db="EMBL/GenBank/DDBJ databases">
        <authorList>
            <person name="Peng S.Y."/>
            <person name="Li J."/>
            <person name="Wang M."/>
            <person name="Wang L."/>
            <person name="Wang C.Q."/>
            <person name="Wang J.R."/>
        </authorList>
    </citation>
    <scope>NUCLEOTIDE SEQUENCE [LARGE SCALE GENOMIC DNA]</scope>
    <source>
        <strain evidence="4 5">XCT-34</strain>
    </source>
</reference>
<accession>A0ABW9ZHC6</accession>
<dbReference type="Proteomes" id="UP000541347">
    <property type="component" value="Unassembled WGS sequence"/>
</dbReference>
<dbReference type="EMBL" id="JAABLP010000002">
    <property type="protein sequence ID" value="NBN63826.1"/>
    <property type="molecule type" value="Genomic_DNA"/>
</dbReference>
<organism evidence="4 5">
    <name type="scientific">Pannonibacter tanglangensis</name>
    <dbReference type="NCBI Taxonomy" id="2750084"/>
    <lineage>
        <taxon>Bacteria</taxon>
        <taxon>Pseudomonadati</taxon>
        <taxon>Pseudomonadota</taxon>
        <taxon>Alphaproteobacteria</taxon>
        <taxon>Hyphomicrobiales</taxon>
        <taxon>Stappiaceae</taxon>
        <taxon>Pannonibacter</taxon>
    </lineage>
</organism>
<evidence type="ECO:0000313" key="4">
    <source>
        <dbReference type="EMBL" id="NBN63826.1"/>
    </source>
</evidence>
<dbReference type="InterPro" id="IPR010090">
    <property type="entry name" value="Phage_tape_meas"/>
</dbReference>
<dbReference type="NCBIfam" id="TIGR01760">
    <property type="entry name" value="tape_meas_TP901"/>
    <property type="match status" value="1"/>
</dbReference>
<name>A0ABW9ZHC6_9HYPH</name>
<evidence type="ECO:0000256" key="2">
    <source>
        <dbReference type="SAM" id="MobiDB-lite"/>
    </source>
</evidence>
<feature type="coiled-coil region" evidence="1">
    <location>
        <begin position="73"/>
        <end position="121"/>
    </location>
</feature>
<keyword evidence="5" id="KW-1185">Reference proteome</keyword>
<feature type="domain" description="Phage tail tape measure protein" evidence="3">
    <location>
        <begin position="254"/>
        <end position="451"/>
    </location>
</feature>
<proteinExistence type="predicted"/>
<feature type="region of interest" description="Disordered" evidence="2">
    <location>
        <begin position="167"/>
        <end position="194"/>
    </location>
</feature>
<feature type="compositionally biased region" description="Pro residues" evidence="2">
    <location>
        <begin position="178"/>
        <end position="190"/>
    </location>
</feature>
<keyword evidence="1" id="KW-0175">Coiled coil</keyword>
<dbReference type="Pfam" id="PF10145">
    <property type="entry name" value="PhageMin_Tail"/>
    <property type="match status" value="1"/>
</dbReference>
<evidence type="ECO:0000313" key="5">
    <source>
        <dbReference type="Proteomes" id="UP000541347"/>
    </source>
</evidence>
<evidence type="ECO:0000259" key="3">
    <source>
        <dbReference type="Pfam" id="PF10145"/>
    </source>
</evidence>
<sequence length="881" mass="93053">MAVTRTARLRLQLIDSVSANAKGVAAALKGVDATMAKLGKSSAPGMRKFTKELEHLQRKSTAIDDFTRHRIGLKELAIEMKLAKRNVADIGKQFSAVKVPTKEMAAQMAAARENLRRATQAFREQGVAARASEAALRQYGINGQRSVSAAQSQIRTQIAQTIRKMRELDREARKPKPKPAPTPREPAPPRPVRHVPTGPYYDPTGVAAGGIAAFYGQDLAKKAFAMSLDFDRAVQFQKAIGDLSDEQSTTLQAHAIKLANENRFSNVDVVAAQTSMMQAGIRDIVTVMGMMRPVTDYALAMGITLEEAAETVKGASQSKRVNIKDPKAVAGFVDYLVQMAKQGGMSDEDVRQYIKYGGASTTGIGLTDAYAAAMGVVLRRSGVRGDEAGVFARSASAKLVAPTNKGRTALAAMGIDYNKFVKMPDAMNIDGINEVLKLRLGKSMTPEMRQQVQTLLDEGEFYNSDGELVPVASDAGEFTTQIGAILAPLFEENGKLAAKDAEALSKALSDYHKYSAESVDVIGLFNEIFSRNPSIPQLNAFFTDKQGGRAQNIGARWAEFMDVLKLMENIPADLANKIGRIANEGSYGDWTRMTGTIETAMTNVARDWENVTRPLIRATDSLVDSFNQLDPAVRQVVSGLLFAAAAFGGIMAARSGISILGRLLGMGGGAAATGAAGGAAAGAAATAAAAAGRTGLVAKAGRMIRHPATLGAAAVYWALSNQSDGAKDKDLVKKSHEVANRFHTQRILQGAFAGKDVTLGSTGRLNTSGQAAPGGKFLNAPTAFRRSDAGISVLPVATSGGLAGSAPADSSLLSPKSSESQGLIVNMTVNAPITFNGVGTDEVKALAAQAAQQQVAQVTAGLNAAVHRLRNTRAEGTGLTE</sequence>
<evidence type="ECO:0000256" key="1">
    <source>
        <dbReference type="SAM" id="Coils"/>
    </source>
</evidence>
<dbReference type="RefSeq" id="WP_161675785.1">
    <property type="nucleotide sequence ID" value="NZ_JAABLP010000002.1"/>
</dbReference>
<gene>
    <name evidence="4" type="ORF">GWI71_09060</name>
</gene>